<evidence type="ECO:0000313" key="2">
    <source>
        <dbReference type="Proteomes" id="UP000814140"/>
    </source>
</evidence>
<keyword evidence="2" id="KW-1185">Reference proteome</keyword>
<name>A0ACB8SMB9_9AGAM</name>
<accession>A0ACB8SMB9</accession>
<organism evidence="1 2">
    <name type="scientific">Artomyces pyxidatus</name>
    <dbReference type="NCBI Taxonomy" id="48021"/>
    <lineage>
        <taxon>Eukaryota</taxon>
        <taxon>Fungi</taxon>
        <taxon>Dikarya</taxon>
        <taxon>Basidiomycota</taxon>
        <taxon>Agaricomycotina</taxon>
        <taxon>Agaricomycetes</taxon>
        <taxon>Russulales</taxon>
        <taxon>Auriscalpiaceae</taxon>
        <taxon>Artomyces</taxon>
    </lineage>
</organism>
<reference evidence="1" key="1">
    <citation type="submission" date="2021-03" db="EMBL/GenBank/DDBJ databases">
        <authorList>
            <consortium name="DOE Joint Genome Institute"/>
            <person name="Ahrendt S."/>
            <person name="Looney B.P."/>
            <person name="Miyauchi S."/>
            <person name="Morin E."/>
            <person name="Drula E."/>
            <person name="Courty P.E."/>
            <person name="Chicoki N."/>
            <person name="Fauchery L."/>
            <person name="Kohler A."/>
            <person name="Kuo A."/>
            <person name="Labutti K."/>
            <person name="Pangilinan J."/>
            <person name="Lipzen A."/>
            <person name="Riley R."/>
            <person name="Andreopoulos W."/>
            <person name="He G."/>
            <person name="Johnson J."/>
            <person name="Barry K.W."/>
            <person name="Grigoriev I.V."/>
            <person name="Nagy L."/>
            <person name="Hibbett D."/>
            <person name="Henrissat B."/>
            <person name="Matheny P.B."/>
            <person name="Labbe J."/>
            <person name="Martin F."/>
        </authorList>
    </citation>
    <scope>NUCLEOTIDE SEQUENCE</scope>
    <source>
        <strain evidence="1">HHB10654</strain>
    </source>
</reference>
<dbReference type="EMBL" id="MU277248">
    <property type="protein sequence ID" value="KAI0057357.1"/>
    <property type="molecule type" value="Genomic_DNA"/>
</dbReference>
<reference evidence="1" key="2">
    <citation type="journal article" date="2022" name="New Phytol.">
        <title>Evolutionary transition to the ectomycorrhizal habit in the genomes of a hyperdiverse lineage of mushroom-forming fungi.</title>
        <authorList>
            <person name="Looney B."/>
            <person name="Miyauchi S."/>
            <person name="Morin E."/>
            <person name="Drula E."/>
            <person name="Courty P.E."/>
            <person name="Kohler A."/>
            <person name="Kuo A."/>
            <person name="LaButti K."/>
            <person name="Pangilinan J."/>
            <person name="Lipzen A."/>
            <person name="Riley R."/>
            <person name="Andreopoulos W."/>
            <person name="He G."/>
            <person name="Johnson J."/>
            <person name="Nolan M."/>
            <person name="Tritt A."/>
            <person name="Barry K.W."/>
            <person name="Grigoriev I.V."/>
            <person name="Nagy L.G."/>
            <person name="Hibbett D."/>
            <person name="Henrissat B."/>
            <person name="Matheny P.B."/>
            <person name="Labbe J."/>
            <person name="Martin F.M."/>
        </authorList>
    </citation>
    <scope>NUCLEOTIDE SEQUENCE</scope>
    <source>
        <strain evidence="1">HHB10654</strain>
    </source>
</reference>
<dbReference type="Proteomes" id="UP000814140">
    <property type="component" value="Unassembled WGS sequence"/>
</dbReference>
<sequence length="193" mass="22034">MLHDLGFVYAISADDMLSILPEHHIDDNSLRAIRKELKEQGALVDKKWKGFAQDPADQSPHEDKVFSAFPELFSAVAKACSAKVPALNQARQKLRNSPSTTPLSLRVTTSKPDGNMYRQPERCQLMLMTPETDRWEDAAVTLEYKKKNEIAQRSDNDGKIIWSMHHITRTDPCRRFVIGMTVENTSVRIWFCC</sequence>
<proteinExistence type="predicted"/>
<evidence type="ECO:0000313" key="1">
    <source>
        <dbReference type="EMBL" id="KAI0057357.1"/>
    </source>
</evidence>
<protein>
    <submittedName>
        <fullName evidence="1">Uncharacterized protein</fullName>
    </submittedName>
</protein>
<feature type="non-terminal residue" evidence="1">
    <location>
        <position position="193"/>
    </location>
</feature>
<comment type="caution">
    <text evidence="1">The sequence shown here is derived from an EMBL/GenBank/DDBJ whole genome shotgun (WGS) entry which is preliminary data.</text>
</comment>
<gene>
    <name evidence="1" type="ORF">BV25DRAFT_1920205</name>
</gene>